<keyword evidence="2" id="KW-0949">S-adenosyl-L-methionine</keyword>
<evidence type="ECO:0000256" key="2">
    <source>
        <dbReference type="ARBA" id="ARBA00022691"/>
    </source>
</evidence>
<keyword evidence="9" id="KW-1185">Reference proteome</keyword>
<comment type="cofactor">
    <cofactor evidence="1">
        <name>[4Fe-4S] cluster</name>
        <dbReference type="ChEBI" id="CHEBI:49883"/>
    </cofactor>
</comment>
<dbReference type="PANTHER" id="PTHR43409">
    <property type="entry name" value="ANAEROBIC MAGNESIUM-PROTOPORPHYRIN IX MONOMETHYL ESTER CYCLASE-RELATED"/>
    <property type="match status" value="1"/>
</dbReference>
<evidence type="ECO:0000256" key="5">
    <source>
        <dbReference type="ARBA" id="ARBA00023014"/>
    </source>
</evidence>
<reference evidence="9" key="1">
    <citation type="submission" date="2017-06" db="EMBL/GenBank/DDBJ databases">
        <authorList>
            <person name="Cremers G."/>
        </authorList>
    </citation>
    <scope>NUCLEOTIDE SEQUENCE [LARGE SCALE GENOMIC DNA]</scope>
</reference>
<dbReference type="OrthoDB" id="2305at2157"/>
<dbReference type="EMBL" id="FZMP01000124">
    <property type="protein sequence ID" value="SNQ60929.1"/>
    <property type="molecule type" value="Genomic_DNA"/>
</dbReference>
<evidence type="ECO:0000313" key="9">
    <source>
        <dbReference type="Proteomes" id="UP000218615"/>
    </source>
</evidence>
<dbReference type="InterPro" id="IPR023404">
    <property type="entry name" value="rSAM_horseshoe"/>
</dbReference>
<dbReference type="PROSITE" id="PS51332">
    <property type="entry name" value="B12_BINDING"/>
    <property type="match status" value="1"/>
</dbReference>
<dbReference type="Proteomes" id="UP000218615">
    <property type="component" value="Unassembled WGS sequence"/>
</dbReference>
<evidence type="ECO:0000259" key="6">
    <source>
        <dbReference type="PROSITE" id="PS51332"/>
    </source>
</evidence>
<dbReference type="InterPro" id="IPR058240">
    <property type="entry name" value="rSAM_sf"/>
</dbReference>
<proteinExistence type="predicted"/>
<gene>
    <name evidence="8" type="ORF">MNV_210036</name>
</gene>
<evidence type="ECO:0000256" key="3">
    <source>
        <dbReference type="ARBA" id="ARBA00022723"/>
    </source>
</evidence>
<dbReference type="CDD" id="cd01335">
    <property type="entry name" value="Radical_SAM"/>
    <property type="match status" value="1"/>
</dbReference>
<dbReference type="PANTHER" id="PTHR43409:SF16">
    <property type="entry name" value="SLR0320 PROTEIN"/>
    <property type="match status" value="1"/>
</dbReference>
<evidence type="ECO:0000313" key="8">
    <source>
        <dbReference type="EMBL" id="SNQ60929.1"/>
    </source>
</evidence>
<dbReference type="RefSeq" id="WP_096205481.1">
    <property type="nucleotide sequence ID" value="NZ_FZMP01000124.1"/>
</dbReference>
<keyword evidence="5" id="KW-0411">Iron-sulfur</keyword>
<dbReference type="AlphaFoldDB" id="A0A284VNZ1"/>
<feature type="domain" description="Radical SAM core" evidence="7">
    <location>
        <begin position="206"/>
        <end position="438"/>
    </location>
</feature>
<dbReference type="GO" id="GO:0051539">
    <property type="term" value="F:4 iron, 4 sulfur cluster binding"/>
    <property type="evidence" value="ECO:0007669"/>
    <property type="project" value="UniProtKB-KW"/>
</dbReference>
<dbReference type="Gene3D" id="3.40.50.280">
    <property type="entry name" value="Cobalamin-binding domain"/>
    <property type="match status" value="1"/>
</dbReference>
<dbReference type="Gene3D" id="3.80.30.20">
    <property type="entry name" value="tm_1862 like domain"/>
    <property type="match status" value="1"/>
</dbReference>
<dbReference type="SUPFAM" id="SSF102114">
    <property type="entry name" value="Radical SAM enzymes"/>
    <property type="match status" value="1"/>
</dbReference>
<dbReference type="SFLD" id="SFLDS00029">
    <property type="entry name" value="Radical_SAM"/>
    <property type="match status" value="1"/>
</dbReference>
<dbReference type="InterPro" id="IPR006638">
    <property type="entry name" value="Elp3/MiaA/NifB-like_rSAM"/>
</dbReference>
<dbReference type="InterPro" id="IPR006158">
    <property type="entry name" value="Cobalamin-bd"/>
</dbReference>
<evidence type="ECO:0000259" key="7">
    <source>
        <dbReference type="PROSITE" id="PS51918"/>
    </source>
</evidence>
<dbReference type="PROSITE" id="PS51918">
    <property type="entry name" value="RADICAL_SAM"/>
    <property type="match status" value="1"/>
</dbReference>
<dbReference type="GO" id="GO:0031419">
    <property type="term" value="F:cobalamin binding"/>
    <property type="evidence" value="ECO:0007669"/>
    <property type="project" value="InterPro"/>
</dbReference>
<protein>
    <submittedName>
        <fullName evidence="8">Uncharacterized protein</fullName>
    </submittedName>
</protein>
<dbReference type="Pfam" id="PF04055">
    <property type="entry name" value="Radical_SAM"/>
    <property type="match status" value="1"/>
</dbReference>
<dbReference type="InterPro" id="IPR051198">
    <property type="entry name" value="BchE-like"/>
</dbReference>
<evidence type="ECO:0000256" key="1">
    <source>
        <dbReference type="ARBA" id="ARBA00001966"/>
    </source>
</evidence>
<keyword evidence="4" id="KW-0408">Iron</keyword>
<dbReference type="SFLD" id="SFLDG01123">
    <property type="entry name" value="methyltransferase_(Class_B)"/>
    <property type="match status" value="1"/>
</dbReference>
<accession>A0A284VNZ1</accession>
<dbReference type="GO" id="GO:0046872">
    <property type="term" value="F:metal ion binding"/>
    <property type="evidence" value="ECO:0007669"/>
    <property type="project" value="UniProtKB-KW"/>
</dbReference>
<evidence type="ECO:0000256" key="4">
    <source>
        <dbReference type="ARBA" id="ARBA00023004"/>
    </source>
</evidence>
<sequence length="489" mass="56231">MDIQENQLKKSFKITFIIPSVLIGKRAAERVSGCTYTIYPVPNIYELTVVTVIEKNGFEVDYVDSVLNNWKEKDFVDFIKKDQSNIYSIWAVNLSKENDLVAHSIIRKLKPTIPIIFMGPAPTFFIDEFLPDESTYIVRGEPEYTTLELIQGFSRNLDVSNIKGISFKKDGKVINSPSREPISNLDSLPFPARHLINKNKYHNPKLKNSPYTPVVTSRNCPHQCIYCVPSSLTFAREIEFKRDHGRKPPVRLRSAENVIEELKILKEQGYKSISFQDDLFIQSKERTKKICSALKELDFVWGCQSRADKLDEEIVKTMADSGCKYVDIGVESFDQKILDYVKKGTTVETNVKAIKLLKKYGIAAKINVLFGTSPLETKETIDNTYKMIRELDADQVMFNIVSPFPGTEFYNIVRDNDWFIDGDYKSVDVQKRAITSFPNLSKEEMEKAVFIGNLKFYLSPKFIIRNITKFQTYGDFYTSLKGLYRKLLP</sequence>
<name>A0A284VNZ1_9EURY</name>
<dbReference type="SFLD" id="SFLDG01082">
    <property type="entry name" value="B12-binding_domain_containing"/>
    <property type="match status" value="1"/>
</dbReference>
<dbReference type="GO" id="GO:0003824">
    <property type="term" value="F:catalytic activity"/>
    <property type="evidence" value="ECO:0007669"/>
    <property type="project" value="InterPro"/>
</dbReference>
<dbReference type="InterPro" id="IPR034466">
    <property type="entry name" value="Methyltransferase_Class_B"/>
</dbReference>
<dbReference type="InterPro" id="IPR007197">
    <property type="entry name" value="rSAM"/>
</dbReference>
<organism evidence="8 9">
    <name type="scientific">Candidatus Methanoperedens nitratireducens</name>
    <dbReference type="NCBI Taxonomy" id="1392998"/>
    <lineage>
        <taxon>Archaea</taxon>
        <taxon>Methanobacteriati</taxon>
        <taxon>Methanobacteriota</taxon>
        <taxon>Stenosarchaea group</taxon>
        <taxon>Methanomicrobia</taxon>
        <taxon>Methanosarcinales</taxon>
        <taxon>ANME-2 cluster</taxon>
        <taxon>Candidatus Methanoperedentaceae</taxon>
        <taxon>Candidatus Methanoperedens</taxon>
    </lineage>
</organism>
<keyword evidence="3" id="KW-0479">Metal-binding</keyword>
<feature type="domain" description="B12-binding" evidence="6">
    <location>
        <begin position="29"/>
        <end position="160"/>
    </location>
</feature>
<dbReference type="SMART" id="SM00729">
    <property type="entry name" value="Elp3"/>
    <property type="match status" value="1"/>
</dbReference>
<dbReference type="GO" id="GO:0005829">
    <property type="term" value="C:cytosol"/>
    <property type="evidence" value="ECO:0007669"/>
    <property type="project" value="TreeGrafter"/>
</dbReference>